<dbReference type="EMBL" id="CALNXK010000139">
    <property type="protein sequence ID" value="CAH3167014.1"/>
    <property type="molecule type" value="Genomic_DNA"/>
</dbReference>
<evidence type="ECO:0000313" key="2">
    <source>
        <dbReference type="Proteomes" id="UP001159405"/>
    </source>
</evidence>
<dbReference type="Proteomes" id="UP001159405">
    <property type="component" value="Unassembled WGS sequence"/>
</dbReference>
<dbReference type="PANTHER" id="PTHR33845">
    <property type="entry name" value="C2H2-TYPE DOMAIN-CONTAINING PROTEIN"/>
    <property type="match status" value="1"/>
</dbReference>
<protein>
    <submittedName>
        <fullName evidence="1">Uncharacterized protein</fullName>
    </submittedName>
</protein>
<comment type="caution">
    <text evidence="1">The sequence shown here is derived from an EMBL/GenBank/DDBJ whole genome shotgun (WGS) entry which is preliminary data.</text>
</comment>
<sequence length="575" mass="64501">MSYALSDPSDSCFQQKCQHTHGDHCFQCEALGTVLEEIQVAVEEASFHTKDDHDEATYLVKHSRDLIHAWKAHQLRTVRQDQSRLKILRELDSGSVFITQDWAMKFLPRKYRESQSDWFGKRGISWHISVVVSRRADQFESQGFVHIVQNCTQGSSAVVSIMAHILRTLKSEHPEINQAFFRQDNAGCYHSTYTILSVPTIEKEAGIRVAEIGFSDPQGGKGPADRMAATIKGHITRFINEGNNVTNAKEMENAILSHGGLPGIRVVMLDSLGEPETVPATQQKITGISKLNNFRFYPGEMRVWQAFDIGPGKCISLEGTNEGCTRSFQRHCSLEKHLAFGTCTKIVERETLLDKAKVKYAARLEEGSSSVPTIPLPPETCPRNTGYVTPPEGFALKQVKKAYRFNEKQREYLTARFTIGQESGKKVDAEIVATEMRRAKGLNGERLFSVSEFLTTQQVASFFSRMAAKVKQQTAPCAQAVTEQDLLAMEEEFNLSNAKESVFEQLNVTHPIHYQQYNICSMVKNSTLKNLKLAILKLLCECFNLALPSGVDQRKKTSYIALLEDLVRCCSCSAV</sequence>
<organism evidence="1 2">
    <name type="scientific">Porites lobata</name>
    <dbReference type="NCBI Taxonomy" id="104759"/>
    <lineage>
        <taxon>Eukaryota</taxon>
        <taxon>Metazoa</taxon>
        <taxon>Cnidaria</taxon>
        <taxon>Anthozoa</taxon>
        <taxon>Hexacorallia</taxon>
        <taxon>Scleractinia</taxon>
        <taxon>Fungiina</taxon>
        <taxon>Poritidae</taxon>
        <taxon>Porites</taxon>
    </lineage>
</organism>
<evidence type="ECO:0000313" key="1">
    <source>
        <dbReference type="EMBL" id="CAH3167014.1"/>
    </source>
</evidence>
<gene>
    <name evidence="1" type="ORF">PLOB_00007986</name>
</gene>
<proteinExistence type="predicted"/>
<name>A0ABN8QLS2_9CNID</name>
<keyword evidence="2" id="KW-1185">Reference proteome</keyword>
<dbReference type="PANTHER" id="PTHR33845:SF1">
    <property type="entry name" value="C2H2-TYPE DOMAIN-CONTAINING PROTEIN"/>
    <property type="match status" value="1"/>
</dbReference>
<accession>A0ABN8QLS2</accession>
<reference evidence="1 2" key="1">
    <citation type="submission" date="2022-05" db="EMBL/GenBank/DDBJ databases">
        <authorList>
            <consortium name="Genoscope - CEA"/>
            <person name="William W."/>
        </authorList>
    </citation>
    <scope>NUCLEOTIDE SEQUENCE [LARGE SCALE GENOMIC DNA]</scope>
</reference>